<dbReference type="PANTHER" id="PTHR10408">
    <property type="entry name" value="STEROL O-ACYLTRANSFERASE"/>
    <property type="match status" value="1"/>
</dbReference>
<dbReference type="PIRSF" id="PIRSF000439">
    <property type="entry name" value="Oat_ACAT_DAG_ARE"/>
    <property type="match status" value="1"/>
</dbReference>
<keyword evidence="8 9" id="KW-0012">Acyltransferase</keyword>
<feature type="transmembrane region" description="Helical" evidence="12">
    <location>
        <begin position="229"/>
        <end position="248"/>
    </location>
</feature>
<dbReference type="GO" id="GO:0008374">
    <property type="term" value="F:O-acyltransferase activity"/>
    <property type="evidence" value="ECO:0007669"/>
    <property type="project" value="InterPro"/>
</dbReference>
<dbReference type="EMBL" id="CADEBD010000312">
    <property type="protein sequence ID" value="CAB3242061.1"/>
    <property type="molecule type" value="Genomic_DNA"/>
</dbReference>
<dbReference type="Proteomes" id="UP000494256">
    <property type="component" value="Unassembled WGS sequence"/>
</dbReference>
<evidence type="ECO:0000256" key="6">
    <source>
        <dbReference type="ARBA" id="ARBA00022989"/>
    </source>
</evidence>
<evidence type="ECO:0000256" key="10">
    <source>
        <dbReference type="PIRSR" id="PIRSR000439-1"/>
    </source>
</evidence>
<dbReference type="AlphaFoldDB" id="A0A8S1AC34"/>
<organism evidence="13 14">
    <name type="scientific">Arctia plantaginis</name>
    <name type="common">Wood tiger moth</name>
    <name type="synonym">Phalaena plantaginis</name>
    <dbReference type="NCBI Taxonomy" id="874455"/>
    <lineage>
        <taxon>Eukaryota</taxon>
        <taxon>Metazoa</taxon>
        <taxon>Ecdysozoa</taxon>
        <taxon>Arthropoda</taxon>
        <taxon>Hexapoda</taxon>
        <taxon>Insecta</taxon>
        <taxon>Pterygota</taxon>
        <taxon>Neoptera</taxon>
        <taxon>Endopterygota</taxon>
        <taxon>Lepidoptera</taxon>
        <taxon>Glossata</taxon>
        <taxon>Ditrysia</taxon>
        <taxon>Noctuoidea</taxon>
        <taxon>Erebidae</taxon>
        <taxon>Arctiinae</taxon>
        <taxon>Arctia</taxon>
    </lineage>
</organism>
<comment type="similarity">
    <text evidence="2 9">Belongs to the membrane-bound acyltransferase family. Sterol o-acyltransferase subfamily.</text>
</comment>
<accession>A0A8S1AC34</accession>
<reference evidence="13 14" key="1">
    <citation type="submission" date="2020-04" db="EMBL/GenBank/DDBJ databases">
        <authorList>
            <person name="Wallbank WR R."/>
            <person name="Pardo Diaz C."/>
            <person name="Kozak K."/>
            <person name="Martin S."/>
            <person name="Jiggins C."/>
            <person name="Moest M."/>
            <person name="Warren A I."/>
            <person name="Byers J.R.P. K."/>
            <person name="Montejo-Kovacevich G."/>
            <person name="Yen C E."/>
        </authorList>
    </citation>
    <scope>NUCLEOTIDE SEQUENCE [LARGE SCALE GENOMIC DNA]</scope>
</reference>
<name>A0A8S1AC34_ARCPL</name>
<comment type="subcellular location">
    <subcellularLocation>
        <location evidence="1 9">Endoplasmic reticulum membrane</location>
        <topology evidence="1 9">Multi-pass membrane protein</topology>
    </subcellularLocation>
</comment>
<evidence type="ECO:0000256" key="7">
    <source>
        <dbReference type="ARBA" id="ARBA00023136"/>
    </source>
</evidence>
<evidence type="ECO:0000313" key="14">
    <source>
        <dbReference type="Proteomes" id="UP000494256"/>
    </source>
</evidence>
<gene>
    <name evidence="13" type="ORF">APLA_LOCUS9764</name>
</gene>
<keyword evidence="6 12" id="KW-1133">Transmembrane helix</keyword>
<evidence type="ECO:0000256" key="5">
    <source>
        <dbReference type="ARBA" id="ARBA00022824"/>
    </source>
</evidence>
<keyword evidence="7 9" id="KW-0472">Membrane</keyword>
<feature type="transmembrane region" description="Helical" evidence="12">
    <location>
        <begin position="50"/>
        <end position="69"/>
    </location>
</feature>
<feature type="transmembrane region" description="Helical" evidence="12">
    <location>
        <begin position="268"/>
        <end position="292"/>
    </location>
</feature>
<feature type="region of interest" description="Disordered" evidence="11">
    <location>
        <begin position="1"/>
        <end position="28"/>
    </location>
</feature>
<evidence type="ECO:0000256" key="12">
    <source>
        <dbReference type="SAM" id="Phobius"/>
    </source>
</evidence>
<evidence type="ECO:0000256" key="3">
    <source>
        <dbReference type="ARBA" id="ARBA00022679"/>
    </source>
</evidence>
<proteinExistence type="inferred from homology"/>
<dbReference type="Pfam" id="PF03062">
    <property type="entry name" value="MBOAT"/>
    <property type="match status" value="1"/>
</dbReference>
<feature type="transmembrane region" description="Helical" evidence="12">
    <location>
        <begin position="97"/>
        <end position="119"/>
    </location>
</feature>
<dbReference type="InterPro" id="IPR004299">
    <property type="entry name" value="MBOAT_fam"/>
</dbReference>
<evidence type="ECO:0000256" key="9">
    <source>
        <dbReference type="PIRNR" id="PIRNR000439"/>
    </source>
</evidence>
<keyword evidence="5 9" id="KW-0256">Endoplasmic reticulum</keyword>
<keyword evidence="3 9" id="KW-0808">Transferase</keyword>
<dbReference type="GO" id="GO:0005789">
    <property type="term" value="C:endoplasmic reticulum membrane"/>
    <property type="evidence" value="ECO:0007669"/>
    <property type="project" value="UniProtKB-SubCell"/>
</dbReference>
<comment type="caution">
    <text evidence="13">The sequence shown here is derived from an EMBL/GenBank/DDBJ whole genome shotgun (WGS) entry which is preliminary data.</text>
</comment>
<sequence length="467" mass="53814">MGESGVRYRGKSNGQNESNKVHEKEVTDEEFVERESPLTVLIESSLHLRAIYHIFVVILVVLFCDTLIYDLVENGKLNVGIGMVIYGFGDIGRGFKLWIYELSVALLFYPLLLVYAWLGNLSRKYPVLRHATTQLGLLGLIGVQLTLSSIPVYDLARSHLELGSSATVSTEMFRFMMKIVSIAVACGPRCLSGKKPLPTFQHYVYFLFAPTLLYRDQYPRTKKIRWGRVVVYVLEVAAILFYNCFLWERFIRPYWSDYGKQRRVEAGTIVRGMFACVLPGVLCFLCGFYCLLHAWLNAWAEILKFGDRLFYEDWWTTSCFSRYYRRWNRVVYCWLRDHIYVPLAPSLGRPVSTFIVFAVSAVAHEVILALSFGFFYPVLLVIFGVFGVLMVPLTATSGRRYPNIFNLLMWLSFFIGNGLLMSLYSMEHFARKNCPTSKDDSFFIPKSWSCIEVILKPGWTFHNPFSV</sequence>
<dbReference type="InterPro" id="IPR014371">
    <property type="entry name" value="Oat_ACAT_DAG_ARE"/>
</dbReference>
<feature type="transmembrane region" description="Helical" evidence="12">
    <location>
        <begin position="374"/>
        <end position="395"/>
    </location>
</feature>
<evidence type="ECO:0000256" key="8">
    <source>
        <dbReference type="ARBA" id="ARBA00023315"/>
    </source>
</evidence>
<evidence type="ECO:0000256" key="4">
    <source>
        <dbReference type="ARBA" id="ARBA00022692"/>
    </source>
</evidence>
<feature type="active site" evidence="10">
    <location>
        <position position="364"/>
    </location>
</feature>
<dbReference type="PANTHER" id="PTHR10408:SF8">
    <property type="entry name" value="O-ACYLTRANSFERASE"/>
    <property type="match status" value="1"/>
</dbReference>
<feature type="transmembrane region" description="Helical" evidence="12">
    <location>
        <begin position="407"/>
        <end position="426"/>
    </location>
</feature>
<keyword evidence="4 12" id="KW-0812">Transmembrane</keyword>
<protein>
    <recommendedName>
        <fullName evidence="9">O-acyltransferase</fullName>
    </recommendedName>
</protein>
<evidence type="ECO:0000256" key="1">
    <source>
        <dbReference type="ARBA" id="ARBA00004477"/>
    </source>
</evidence>
<evidence type="ECO:0000313" key="13">
    <source>
        <dbReference type="EMBL" id="CAB3242061.1"/>
    </source>
</evidence>
<dbReference type="OrthoDB" id="20783at2759"/>
<evidence type="ECO:0000256" key="11">
    <source>
        <dbReference type="SAM" id="MobiDB-lite"/>
    </source>
</evidence>
<dbReference type="GO" id="GO:0008203">
    <property type="term" value="P:cholesterol metabolic process"/>
    <property type="evidence" value="ECO:0007669"/>
    <property type="project" value="TreeGrafter"/>
</dbReference>
<evidence type="ECO:0000256" key="2">
    <source>
        <dbReference type="ARBA" id="ARBA00009010"/>
    </source>
</evidence>